<reference evidence="8 9" key="1">
    <citation type="submission" date="2023-01" db="EMBL/GenBank/DDBJ databases">
        <authorList>
            <person name="Whitehead M."/>
        </authorList>
    </citation>
    <scope>NUCLEOTIDE SEQUENCE [LARGE SCALE GENOMIC DNA]</scope>
</reference>
<evidence type="ECO:0000256" key="1">
    <source>
        <dbReference type="ARBA" id="ARBA00004123"/>
    </source>
</evidence>
<protein>
    <recommendedName>
        <fullName evidence="7">HAT C-terminal dimerisation domain-containing protein</fullName>
    </recommendedName>
</protein>
<dbReference type="SUPFAM" id="SSF53098">
    <property type="entry name" value="Ribonuclease H-like"/>
    <property type="match status" value="1"/>
</dbReference>
<dbReference type="Pfam" id="PF05699">
    <property type="entry name" value="Dimer_Tnp_hAT"/>
    <property type="match status" value="1"/>
</dbReference>
<organism evidence="8 9">
    <name type="scientific">Macrosiphum euphorbiae</name>
    <name type="common">potato aphid</name>
    <dbReference type="NCBI Taxonomy" id="13131"/>
    <lineage>
        <taxon>Eukaryota</taxon>
        <taxon>Metazoa</taxon>
        <taxon>Ecdysozoa</taxon>
        <taxon>Arthropoda</taxon>
        <taxon>Hexapoda</taxon>
        <taxon>Insecta</taxon>
        <taxon>Pterygota</taxon>
        <taxon>Neoptera</taxon>
        <taxon>Paraneoptera</taxon>
        <taxon>Hemiptera</taxon>
        <taxon>Sternorrhyncha</taxon>
        <taxon>Aphidomorpha</taxon>
        <taxon>Aphidoidea</taxon>
        <taxon>Aphididae</taxon>
        <taxon>Macrosiphini</taxon>
        <taxon>Macrosiphum</taxon>
    </lineage>
</organism>
<name>A0AAV0W5K2_9HEMI</name>
<dbReference type="Proteomes" id="UP001160148">
    <property type="component" value="Unassembled WGS sequence"/>
</dbReference>
<dbReference type="GO" id="GO:0005634">
    <property type="term" value="C:nucleus"/>
    <property type="evidence" value="ECO:0007669"/>
    <property type="project" value="UniProtKB-SubCell"/>
</dbReference>
<dbReference type="InterPro" id="IPR052035">
    <property type="entry name" value="ZnF_BED_domain_contain"/>
</dbReference>
<keyword evidence="2" id="KW-0479">Metal-binding</keyword>
<keyword evidence="5" id="KW-0539">Nucleus</keyword>
<evidence type="ECO:0000256" key="5">
    <source>
        <dbReference type="ARBA" id="ARBA00023242"/>
    </source>
</evidence>
<dbReference type="AlphaFoldDB" id="A0AAV0W5K2"/>
<dbReference type="GO" id="GO:0008270">
    <property type="term" value="F:zinc ion binding"/>
    <property type="evidence" value="ECO:0007669"/>
    <property type="project" value="UniProtKB-KW"/>
</dbReference>
<proteinExistence type="predicted"/>
<keyword evidence="4" id="KW-0862">Zinc</keyword>
<evidence type="ECO:0000259" key="7">
    <source>
        <dbReference type="Pfam" id="PF05699"/>
    </source>
</evidence>
<evidence type="ECO:0000256" key="6">
    <source>
        <dbReference type="SAM" id="MobiDB-lite"/>
    </source>
</evidence>
<evidence type="ECO:0000313" key="9">
    <source>
        <dbReference type="Proteomes" id="UP001160148"/>
    </source>
</evidence>
<feature type="region of interest" description="Disordered" evidence="6">
    <location>
        <begin position="263"/>
        <end position="283"/>
    </location>
</feature>
<accession>A0AAV0W5K2</accession>
<evidence type="ECO:0000256" key="4">
    <source>
        <dbReference type="ARBA" id="ARBA00022833"/>
    </source>
</evidence>
<keyword evidence="3" id="KW-0863">Zinc-finger</keyword>
<comment type="caution">
    <text evidence="8">The sequence shown here is derived from an EMBL/GenBank/DDBJ whole genome shotgun (WGS) entry which is preliminary data.</text>
</comment>
<dbReference type="GO" id="GO:0046983">
    <property type="term" value="F:protein dimerization activity"/>
    <property type="evidence" value="ECO:0007669"/>
    <property type="project" value="InterPro"/>
</dbReference>
<dbReference type="PANTHER" id="PTHR46481">
    <property type="entry name" value="ZINC FINGER BED DOMAIN-CONTAINING PROTEIN 4"/>
    <property type="match status" value="1"/>
</dbReference>
<gene>
    <name evidence="8" type="ORF">MEUPH1_LOCUS7426</name>
</gene>
<evidence type="ECO:0000256" key="3">
    <source>
        <dbReference type="ARBA" id="ARBA00022771"/>
    </source>
</evidence>
<dbReference type="InterPro" id="IPR012337">
    <property type="entry name" value="RNaseH-like_sf"/>
</dbReference>
<sequence length="679" mass="78209">MPKIKSNPVERMFFKYDIHSNESTCQILNCANPVRTGNHSGNLESHIKNFHKEQYILLTNEKNKKHQNDDGRYSTAKKLKTDQTGPLDNMILRTKKNLSQVNLNKNKVIESCVQLVTTNGRPFQLLDDSGFRMIMNPIFEAIGDGFKINSQNIKKYINEYAKTIIDNITQDVDKKLISLKVDCVTRLNRSIIGVNIQYFKDSQLQIKTIGMTELSERHTSEHLKEVLIQILKKFNINNRQVFSITCDNGANIVKMVRIFNENEETTDDESESEEIENINPNDDDALLSDHQVNDMINEPEVNLDADNLEHEITTVLNPYYEPLPLTQCIRCSAHTLQLCIENGLQQPANLNIITKARKVVKTLRTQSYVALLKKDGLKQAILDNITRWSSKYVMLLRLLELKTFCEDHQQINHDLKLNLNEWKRIECLIKSLEPVYFATKLLQKKDLTIGDFYGIWIQTKNKLNQISSTVSLSILNYMKTREVQLLENDIFISAVYMDPRFMCLLTVPKQETAVNYLLKIWDLKESLTCIENLGIDSTEQPDNHITDESETNVEDDADDGDDFEKFLQNNSNIITIRNQNACLPSSSQDSNNTTLKRKLEEFSKSDRLNYKEDVVKFWTEKKNEMPELFELAQILLAVPATQVSVERSFSGLKFILSDQRSSIGKDILENILIIRGNSH</sequence>
<evidence type="ECO:0000313" key="8">
    <source>
        <dbReference type="EMBL" id="CAI6351037.1"/>
    </source>
</evidence>
<keyword evidence="9" id="KW-1185">Reference proteome</keyword>
<feature type="domain" description="HAT C-terminal dimerisation" evidence="7">
    <location>
        <begin position="599"/>
        <end position="677"/>
    </location>
</feature>
<dbReference type="EMBL" id="CARXXK010000001">
    <property type="protein sequence ID" value="CAI6351037.1"/>
    <property type="molecule type" value="Genomic_DNA"/>
</dbReference>
<comment type="subcellular location">
    <subcellularLocation>
        <location evidence="1">Nucleus</location>
    </subcellularLocation>
</comment>
<dbReference type="PANTHER" id="PTHR46481:SF10">
    <property type="entry name" value="ZINC FINGER BED DOMAIN-CONTAINING PROTEIN 39"/>
    <property type="match status" value="1"/>
</dbReference>
<dbReference type="InterPro" id="IPR008906">
    <property type="entry name" value="HATC_C_dom"/>
</dbReference>
<evidence type="ECO:0000256" key="2">
    <source>
        <dbReference type="ARBA" id="ARBA00022723"/>
    </source>
</evidence>